<dbReference type="Proteomes" id="UP000649573">
    <property type="component" value="Unassembled WGS sequence"/>
</dbReference>
<proteinExistence type="predicted"/>
<accession>A0ABQ2UJF9</accession>
<gene>
    <name evidence="1" type="ORF">GCM10010178_35320</name>
</gene>
<sequence>MTSDRNFKATAHNRSDVLGTTYRRARLQIQEQLEWLSAHPKVPVMWDIARSGASPLPSVAAHRAALGAVELALRDFHVLTGATSRDTWRTIDGHIDMDWHGGPYAHEVVQKLVRIGDDPESGTIEPGELAAGVSRVGDLNAVWIYGVRVRFRPYSPIGAEASRKQAWAALRTSTT</sequence>
<comment type="caution">
    <text evidence="1">The sequence shown here is derived from an EMBL/GenBank/DDBJ whole genome shotgun (WGS) entry which is preliminary data.</text>
</comment>
<evidence type="ECO:0000313" key="2">
    <source>
        <dbReference type="Proteomes" id="UP000649573"/>
    </source>
</evidence>
<dbReference type="EMBL" id="BMRE01000013">
    <property type="protein sequence ID" value="GGU39880.1"/>
    <property type="molecule type" value="Genomic_DNA"/>
</dbReference>
<evidence type="ECO:0000313" key="1">
    <source>
        <dbReference type="EMBL" id="GGU39880.1"/>
    </source>
</evidence>
<keyword evidence="2" id="KW-1185">Reference proteome</keyword>
<name>A0ABQ2UJF9_9PSEU</name>
<organism evidence="1 2">
    <name type="scientific">Lentzea flava</name>
    <dbReference type="NCBI Taxonomy" id="103732"/>
    <lineage>
        <taxon>Bacteria</taxon>
        <taxon>Bacillati</taxon>
        <taxon>Actinomycetota</taxon>
        <taxon>Actinomycetes</taxon>
        <taxon>Pseudonocardiales</taxon>
        <taxon>Pseudonocardiaceae</taxon>
        <taxon>Lentzea</taxon>
    </lineage>
</organism>
<protein>
    <submittedName>
        <fullName evidence="1">Uncharacterized protein</fullName>
    </submittedName>
</protein>
<reference evidence="2" key="1">
    <citation type="journal article" date="2019" name="Int. J. Syst. Evol. Microbiol.">
        <title>The Global Catalogue of Microorganisms (GCM) 10K type strain sequencing project: providing services to taxonomists for standard genome sequencing and annotation.</title>
        <authorList>
            <consortium name="The Broad Institute Genomics Platform"/>
            <consortium name="The Broad Institute Genome Sequencing Center for Infectious Disease"/>
            <person name="Wu L."/>
            <person name="Ma J."/>
        </authorList>
    </citation>
    <scope>NUCLEOTIDE SEQUENCE [LARGE SCALE GENOMIC DNA]</scope>
    <source>
        <strain evidence="2">JCM 3296</strain>
    </source>
</reference>
<dbReference type="RefSeq" id="WP_189254772.1">
    <property type="nucleotide sequence ID" value="NZ_BMRE01000013.1"/>
</dbReference>